<feature type="signal peptide" evidence="5">
    <location>
        <begin position="1"/>
        <end position="19"/>
    </location>
</feature>
<accession>A0A7R8V624</accession>
<keyword evidence="4 5" id="KW-0732">Signal</keyword>
<evidence type="ECO:0000313" key="7">
    <source>
        <dbReference type="EMBL" id="CAD7093586.1"/>
    </source>
</evidence>
<dbReference type="Proteomes" id="UP000594454">
    <property type="component" value="Chromosome 6"/>
</dbReference>
<evidence type="ECO:0000256" key="2">
    <source>
        <dbReference type="ARBA" id="ARBA00009923"/>
    </source>
</evidence>
<name>A0A7R8V624_HERIL</name>
<dbReference type="FunCoup" id="A0A7R8V624">
    <property type="interactions" value="25"/>
</dbReference>
<dbReference type="InterPro" id="IPR001283">
    <property type="entry name" value="CRISP-related"/>
</dbReference>
<keyword evidence="3" id="KW-0964">Secreted</keyword>
<dbReference type="InterPro" id="IPR035940">
    <property type="entry name" value="CAP_sf"/>
</dbReference>
<dbReference type="GO" id="GO:0005576">
    <property type="term" value="C:extracellular region"/>
    <property type="evidence" value="ECO:0007669"/>
    <property type="project" value="UniProtKB-SubCell"/>
</dbReference>
<dbReference type="Gene3D" id="3.40.33.10">
    <property type="entry name" value="CAP"/>
    <property type="match status" value="1"/>
</dbReference>
<keyword evidence="8" id="KW-1185">Reference proteome</keyword>
<dbReference type="PANTHER" id="PTHR10334">
    <property type="entry name" value="CYSTEINE-RICH SECRETORY PROTEIN-RELATED"/>
    <property type="match status" value="1"/>
</dbReference>
<protein>
    <recommendedName>
        <fullName evidence="6">SCP domain-containing protein</fullName>
    </recommendedName>
</protein>
<dbReference type="EMBL" id="LR899014">
    <property type="protein sequence ID" value="CAD7093586.1"/>
    <property type="molecule type" value="Genomic_DNA"/>
</dbReference>
<evidence type="ECO:0000256" key="5">
    <source>
        <dbReference type="SAM" id="SignalP"/>
    </source>
</evidence>
<dbReference type="OMA" id="CNASEEP"/>
<dbReference type="OrthoDB" id="414826at2759"/>
<proteinExistence type="inferred from homology"/>
<dbReference type="InterPro" id="IPR034763">
    <property type="entry name" value="P14a_insect"/>
</dbReference>
<comment type="similarity">
    <text evidence="2">Belongs to the CRISP family.</text>
</comment>
<feature type="domain" description="SCP" evidence="6">
    <location>
        <begin position="57"/>
        <end position="214"/>
    </location>
</feature>
<evidence type="ECO:0000256" key="1">
    <source>
        <dbReference type="ARBA" id="ARBA00004613"/>
    </source>
</evidence>
<evidence type="ECO:0000256" key="4">
    <source>
        <dbReference type="ARBA" id="ARBA00022729"/>
    </source>
</evidence>
<comment type="subcellular location">
    <subcellularLocation>
        <location evidence="1">Secreted</location>
    </subcellularLocation>
</comment>
<dbReference type="SMART" id="SM00198">
    <property type="entry name" value="SCP"/>
    <property type="match status" value="1"/>
</dbReference>
<dbReference type="AlphaFoldDB" id="A0A7R8V624"/>
<dbReference type="CDD" id="cd05380">
    <property type="entry name" value="CAP_euk"/>
    <property type="match status" value="1"/>
</dbReference>
<sequence length="250" mass="28348">MRFKISYLLLVKLVSFSNAATDYCDSRLCPNGTHIACGNNGKFGPECPINVKVEDLSKMQSVILHMHNIRRNRVAGGNLRGYQPARRMGVLQWDNELAKLALLNAKRCFMDHDICRNTRHFLRSGQNIGMTYTWGKENQLRSHLIDTMDRWFFEYKLADMSIIKSFRDPKTVGHFTLMVGDHVTQVGCGTVGFTRLGRHTKITACNYSATNIFHKPVYRSGATASACVTGRHPTYKNLCSTKENINPNKI</sequence>
<dbReference type="Pfam" id="PF00188">
    <property type="entry name" value="CAP"/>
    <property type="match status" value="1"/>
</dbReference>
<dbReference type="InterPro" id="IPR014044">
    <property type="entry name" value="CAP_dom"/>
</dbReference>
<evidence type="ECO:0000313" key="8">
    <source>
        <dbReference type="Proteomes" id="UP000594454"/>
    </source>
</evidence>
<evidence type="ECO:0000259" key="6">
    <source>
        <dbReference type="SMART" id="SM00198"/>
    </source>
</evidence>
<organism evidence="7 8">
    <name type="scientific">Hermetia illucens</name>
    <name type="common">Black soldier fly</name>
    <dbReference type="NCBI Taxonomy" id="343691"/>
    <lineage>
        <taxon>Eukaryota</taxon>
        <taxon>Metazoa</taxon>
        <taxon>Ecdysozoa</taxon>
        <taxon>Arthropoda</taxon>
        <taxon>Hexapoda</taxon>
        <taxon>Insecta</taxon>
        <taxon>Pterygota</taxon>
        <taxon>Neoptera</taxon>
        <taxon>Endopterygota</taxon>
        <taxon>Diptera</taxon>
        <taxon>Brachycera</taxon>
        <taxon>Stratiomyomorpha</taxon>
        <taxon>Stratiomyidae</taxon>
        <taxon>Hermetiinae</taxon>
        <taxon>Hermetia</taxon>
    </lineage>
</organism>
<evidence type="ECO:0000256" key="3">
    <source>
        <dbReference type="ARBA" id="ARBA00022525"/>
    </source>
</evidence>
<dbReference type="SUPFAM" id="SSF55797">
    <property type="entry name" value="PR-1-like"/>
    <property type="match status" value="1"/>
</dbReference>
<gene>
    <name evidence="7" type="ORF">HERILL_LOCUS15860</name>
</gene>
<dbReference type="InParanoid" id="A0A7R8V624"/>
<reference evidence="7 8" key="1">
    <citation type="submission" date="2020-11" db="EMBL/GenBank/DDBJ databases">
        <authorList>
            <person name="Wallbank WR R."/>
            <person name="Pardo Diaz C."/>
            <person name="Kozak K."/>
            <person name="Martin S."/>
            <person name="Jiggins C."/>
            <person name="Moest M."/>
            <person name="Warren A I."/>
            <person name="Generalovic N T."/>
            <person name="Byers J.R.P. K."/>
            <person name="Montejo-Kovacevich G."/>
            <person name="Yen C E."/>
        </authorList>
    </citation>
    <scope>NUCLEOTIDE SEQUENCE [LARGE SCALE GENOMIC DNA]</scope>
</reference>
<feature type="chain" id="PRO_5031479021" description="SCP domain-containing protein" evidence="5">
    <location>
        <begin position="20"/>
        <end position="250"/>
    </location>
</feature>
<dbReference type="PIRSF" id="PIRSF038921">
    <property type="entry name" value="P14a"/>
    <property type="match status" value="1"/>
</dbReference>